<dbReference type="InterPro" id="IPR011333">
    <property type="entry name" value="SKP1/BTB/POZ_sf"/>
</dbReference>
<evidence type="ECO:0000313" key="2">
    <source>
        <dbReference type="EMBL" id="CAE4570589.1"/>
    </source>
</evidence>
<dbReference type="EMBL" id="HBNR01015575">
    <property type="protein sequence ID" value="CAE4570589.1"/>
    <property type="molecule type" value="Transcribed_RNA"/>
</dbReference>
<gene>
    <name evidence="2" type="ORF">AMON00008_LOCUS10208</name>
</gene>
<dbReference type="SMART" id="SM00225">
    <property type="entry name" value="BTB"/>
    <property type="match status" value="1"/>
</dbReference>
<name>A0A7S4UT42_9DINO</name>
<feature type="domain" description="BTB" evidence="1">
    <location>
        <begin position="121"/>
        <end position="188"/>
    </location>
</feature>
<dbReference type="CDD" id="cd18186">
    <property type="entry name" value="BTB_POZ_ZBTB_KLHL-like"/>
    <property type="match status" value="1"/>
</dbReference>
<reference evidence="2" key="1">
    <citation type="submission" date="2021-01" db="EMBL/GenBank/DDBJ databases">
        <authorList>
            <person name="Corre E."/>
            <person name="Pelletier E."/>
            <person name="Niang G."/>
            <person name="Scheremetjew M."/>
            <person name="Finn R."/>
            <person name="Kale V."/>
            <person name="Holt S."/>
            <person name="Cochrane G."/>
            <person name="Meng A."/>
            <person name="Brown T."/>
            <person name="Cohen L."/>
        </authorList>
    </citation>
    <scope>NUCLEOTIDE SEQUENCE</scope>
    <source>
        <strain evidence="2">CCMP3105</strain>
    </source>
</reference>
<organism evidence="2">
    <name type="scientific">Alexandrium monilatum</name>
    <dbReference type="NCBI Taxonomy" id="311494"/>
    <lineage>
        <taxon>Eukaryota</taxon>
        <taxon>Sar</taxon>
        <taxon>Alveolata</taxon>
        <taxon>Dinophyceae</taxon>
        <taxon>Gonyaulacales</taxon>
        <taxon>Pyrocystaceae</taxon>
        <taxon>Alexandrium</taxon>
    </lineage>
</organism>
<dbReference type="PANTHER" id="PTHR45632">
    <property type="entry name" value="LD33804P"/>
    <property type="match status" value="1"/>
</dbReference>
<dbReference type="PROSITE" id="PS50097">
    <property type="entry name" value="BTB"/>
    <property type="match status" value="1"/>
</dbReference>
<dbReference type="Pfam" id="PF00651">
    <property type="entry name" value="BTB"/>
    <property type="match status" value="1"/>
</dbReference>
<dbReference type="Gene3D" id="3.30.710.10">
    <property type="entry name" value="Potassium Channel Kv1.1, Chain A"/>
    <property type="match status" value="1"/>
</dbReference>
<evidence type="ECO:0000259" key="1">
    <source>
        <dbReference type="PROSITE" id="PS50097"/>
    </source>
</evidence>
<dbReference type="SUPFAM" id="SSF54695">
    <property type="entry name" value="POZ domain"/>
    <property type="match status" value="1"/>
</dbReference>
<accession>A0A7S4UT42</accession>
<dbReference type="InterPro" id="IPR000210">
    <property type="entry name" value="BTB/POZ_dom"/>
</dbReference>
<protein>
    <recommendedName>
        <fullName evidence="1">BTB domain-containing protein</fullName>
    </recommendedName>
</protein>
<sequence length="284" mass="31088">MPGTINFDNLRIGQHVCCRDQGGYGPTSTSANPNIVVGRPYQLIGWSTPSGERVGITNPAATGLLTIQVGPESRNSRNGWWNLKPSSVEPYEDCRGDEQKAQQIHHAQMMLKNIAEMYEYLDVVVVAEGQEMRAPGLLLAAASPVLRAMLSSPMQESQSRRIELRNAGADAVQECLSYISSGIVSAKGPLLAEVATLADQYNMPSLLRAAMDKMYREVRPDTVAIFMRTLRSLPPSEACEEAYARLSKKVRETDELFAGLMDGFVPSGTKPGKRVSGKRKLINC</sequence>
<proteinExistence type="predicted"/>
<dbReference type="AlphaFoldDB" id="A0A7S4UT42"/>